<dbReference type="NCBIfam" id="TIGR00172">
    <property type="entry name" value="maf"/>
    <property type="match status" value="1"/>
</dbReference>
<evidence type="ECO:0000256" key="1">
    <source>
        <dbReference type="ARBA" id="ARBA00001968"/>
    </source>
</evidence>
<keyword evidence="5" id="KW-1185">Reference proteome</keyword>
<comment type="cofactor">
    <cofactor evidence="1 3">
        <name>a divalent metal cation</name>
        <dbReference type="ChEBI" id="CHEBI:60240"/>
    </cofactor>
</comment>
<feature type="active site" description="Proton acceptor" evidence="3">
    <location>
        <position position="68"/>
    </location>
</feature>
<comment type="similarity">
    <text evidence="3">Belongs to the Maf family. YhdE subfamily.</text>
</comment>
<evidence type="ECO:0000256" key="2">
    <source>
        <dbReference type="ARBA" id="ARBA00022801"/>
    </source>
</evidence>
<dbReference type="CDD" id="cd00555">
    <property type="entry name" value="Maf"/>
    <property type="match status" value="1"/>
</dbReference>
<dbReference type="PANTHER" id="PTHR43213:SF5">
    <property type="entry name" value="BIFUNCTIONAL DTTP_UTP PYROPHOSPHATASE_METHYLTRANSFERASE PROTEIN-RELATED"/>
    <property type="match status" value="1"/>
</dbReference>
<dbReference type="GO" id="GO:0009117">
    <property type="term" value="P:nucleotide metabolic process"/>
    <property type="evidence" value="ECO:0007669"/>
    <property type="project" value="UniProtKB-KW"/>
</dbReference>
<dbReference type="GO" id="GO:0036221">
    <property type="term" value="F:UTP diphosphatase activity"/>
    <property type="evidence" value="ECO:0007669"/>
    <property type="project" value="RHEA"/>
</dbReference>
<comment type="catalytic activity">
    <reaction evidence="3">
        <text>UTP + H2O = UMP + diphosphate + H(+)</text>
        <dbReference type="Rhea" id="RHEA:29395"/>
        <dbReference type="ChEBI" id="CHEBI:15377"/>
        <dbReference type="ChEBI" id="CHEBI:15378"/>
        <dbReference type="ChEBI" id="CHEBI:33019"/>
        <dbReference type="ChEBI" id="CHEBI:46398"/>
        <dbReference type="ChEBI" id="CHEBI:57865"/>
        <dbReference type="EC" id="3.6.1.9"/>
    </reaction>
</comment>
<keyword evidence="2 3" id="KW-0378">Hydrolase</keyword>
<dbReference type="GO" id="GO:0005737">
    <property type="term" value="C:cytoplasm"/>
    <property type="evidence" value="ECO:0007669"/>
    <property type="project" value="UniProtKB-SubCell"/>
</dbReference>
<dbReference type="EMBL" id="BDGJ01000126">
    <property type="protein sequence ID" value="GAW93317.1"/>
    <property type="molecule type" value="Genomic_DNA"/>
</dbReference>
<dbReference type="PIRSF" id="PIRSF006305">
    <property type="entry name" value="Maf"/>
    <property type="match status" value="1"/>
</dbReference>
<dbReference type="HAMAP" id="MF_00528">
    <property type="entry name" value="Maf"/>
    <property type="match status" value="1"/>
</dbReference>
<dbReference type="Pfam" id="PF02545">
    <property type="entry name" value="Maf"/>
    <property type="match status" value="1"/>
</dbReference>
<proteinExistence type="inferred from homology"/>
<comment type="caution">
    <text evidence="4">The sequence shown here is derived from an EMBL/GenBank/DDBJ whole genome shotgun (WGS) entry which is preliminary data.</text>
</comment>
<comment type="subcellular location">
    <subcellularLocation>
        <location evidence="3">Cytoplasm</location>
    </subcellularLocation>
</comment>
<dbReference type="Gene3D" id="3.90.950.10">
    <property type="match status" value="1"/>
</dbReference>
<keyword evidence="3" id="KW-0963">Cytoplasm</keyword>
<dbReference type="InterPro" id="IPR003697">
    <property type="entry name" value="Maf-like"/>
</dbReference>
<keyword evidence="3" id="KW-0546">Nucleotide metabolism</keyword>
<sequence length="191" mass="21044">MQIVLASASPRRQELLKQIGLDFRVMPSHVTEDKELLGTPSELACQLAMAKALSVGEQLRDSLVLGADTLVVHRGTVLGKPRTKEEAARMLLQLQGDMHEVITGVALIHLESRKKSIFHVTTRVFFKPLTEREIWAYVASGEPMDKAGGYGIQGLGAALVEKIEGCYFNVVGLPLGRLVEEFKKFGVYVLK</sequence>
<accession>A0A1Z5HVE4</accession>
<reference evidence="5" key="1">
    <citation type="journal article" date="2017" name="Appl. Environ. Microbiol.">
        <title>Genomic analysis of Calderihabitans maritimus KKC1, a thermophilic hydrogenogenic carboxydotrophic bacterium isolated from marine sediment.</title>
        <authorList>
            <person name="Omae K."/>
            <person name="Yoneda Y."/>
            <person name="Fukuyama Y."/>
            <person name="Yoshida T."/>
            <person name="Sako Y."/>
        </authorList>
    </citation>
    <scope>NUCLEOTIDE SEQUENCE [LARGE SCALE GENOMIC DNA]</scope>
    <source>
        <strain evidence="5">KKC1</strain>
    </source>
</reference>
<dbReference type="Proteomes" id="UP000197032">
    <property type="component" value="Unassembled WGS sequence"/>
</dbReference>
<name>A0A1Z5HVE4_9FIRM</name>
<comment type="function">
    <text evidence="3">Nucleoside triphosphate pyrophosphatase that hydrolyzes dTTP and UTP. May have a dual role in cell division arrest and in preventing the incorporation of modified nucleotides into cellular nucleic acids.</text>
</comment>
<feature type="site" description="Important for substrate specificity" evidence="3">
    <location>
        <position position="11"/>
    </location>
</feature>
<evidence type="ECO:0000313" key="4">
    <source>
        <dbReference type="EMBL" id="GAW93317.1"/>
    </source>
</evidence>
<dbReference type="SUPFAM" id="SSF52972">
    <property type="entry name" value="ITPase-like"/>
    <property type="match status" value="1"/>
</dbReference>
<organism evidence="4 5">
    <name type="scientific">Calderihabitans maritimus</name>
    <dbReference type="NCBI Taxonomy" id="1246530"/>
    <lineage>
        <taxon>Bacteria</taxon>
        <taxon>Bacillati</taxon>
        <taxon>Bacillota</taxon>
        <taxon>Clostridia</taxon>
        <taxon>Neomoorellales</taxon>
        <taxon>Calderihabitantaceae</taxon>
        <taxon>Calderihabitans</taxon>
    </lineage>
</organism>
<evidence type="ECO:0000313" key="5">
    <source>
        <dbReference type="Proteomes" id="UP000197032"/>
    </source>
</evidence>
<protein>
    <recommendedName>
        <fullName evidence="3">dTTP/UTP pyrophosphatase</fullName>
        <shortName evidence="3">dTTPase/UTPase</shortName>
        <ecNumber evidence="3">3.6.1.9</ecNumber>
    </recommendedName>
    <alternativeName>
        <fullName evidence="3">Nucleoside triphosphate pyrophosphatase</fullName>
    </alternativeName>
    <alternativeName>
        <fullName evidence="3">Nucleotide pyrophosphatase</fullName>
        <shortName evidence="3">Nucleotide PPase</shortName>
    </alternativeName>
</protein>
<dbReference type="AlphaFoldDB" id="A0A1Z5HVE4"/>
<feature type="site" description="Important for substrate specificity" evidence="3">
    <location>
        <position position="153"/>
    </location>
</feature>
<feature type="site" description="Important for substrate specificity" evidence="3">
    <location>
        <position position="69"/>
    </location>
</feature>
<dbReference type="EC" id="3.6.1.9" evidence="3"/>
<dbReference type="PANTHER" id="PTHR43213">
    <property type="entry name" value="BIFUNCTIONAL DTTP/UTP PYROPHOSPHATASE/METHYLTRANSFERASE PROTEIN-RELATED"/>
    <property type="match status" value="1"/>
</dbReference>
<evidence type="ECO:0000256" key="3">
    <source>
        <dbReference type="HAMAP-Rule" id="MF_00528"/>
    </source>
</evidence>
<dbReference type="InterPro" id="IPR029001">
    <property type="entry name" value="ITPase-like_fam"/>
</dbReference>
<dbReference type="GO" id="GO:0036218">
    <property type="term" value="F:dTTP diphosphatase activity"/>
    <property type="evidence" value="ECO:0007669"/>
    <property type="project" value="RHEA"/>
</dbReference>
<comment type="catalytic activity">
    <reaction evidence="3">
        <text>dTTP + H2O = dTMP + diphosphate + H(+)</text>
        <dbReference type="Rhea" id="RHEA:28534"/>
        <dbReference type="ChEBI" id="CHEBI:15377"/>
        <dbReference type="ChEBI" id="CHEBI:15378"/>
        <dbReference type="ChEBI" id="CHEBI:33019"/>
        <dbReference type="ChEBI" id="CHEBI:37568"/>
        <dbReference type="ChEBI" id="CHEBI:63528"/>
        <dbReference type="EC" id="3.6.1.9"/>
    </reaction>
</comment>
<gene>
    <name evidence="4" type="ORF">KKC1_24540</name>
</gene>
<comment type="caution">
    <text evidence="3">Lacks conserved residue(s) required for the propagation of feature annotation.</text>
</comment>